<gene>
    <name evidence="3" type="ORF">JXQ802_LOCUS13074</name>
    <name evidence="2" type="ORF">PYM288_LOCUS10849</name>
</gene>
<dbReference type="Proteomes" id="UP000663870">
    <property type="component" value="Unassembled WGS sequence"/>
</dbReference>
<reference evidence="2" key="1">
    <citation type="submission" date="2021-02" db="EMBL/GenBank/DDBJ databases">
        <authorList>
            <person name="Nowell W R."/>
        </authorList>
    </citation>
    <scope>NUCLEOTIDE SEQUENCE</scope>
</reference>
<dbReference type="Proteomes" id="UP000663854">
    <property type="component" value="Unassembled WGS sequence"/>
</dbReference>
<comment type="caution">
    <text evidence="2">The sequence shown here is derived from an EMBL/GenBank/DDBJ whole genome shotgun (WGS) entry which is preliminary data.</text>
</comment>
<evidence type="ECO:0000313" key="3">
    <source>
        <dbReference type="EMBL" id="CAF0978962.1"/>
    </source>
</evidence>
<accession>A0A814BBD9</accession>
<evidence type="ECO:0000313" key="5">
    <source>
        <dbReference type="Proteomes" id="UP000663870"/>
    </source>
</evidence>
<organism evidence="2 4">
    <name type="scientific">Rotaria sordida</name>
    <dbReference type="NCBI Taxonomy" id="392033"/>
    <lineage>
        <taxon>Eukaryota</taxon>
        <taxon>Metazoa</taxon>
        <taxon>Spiralia</taxon>
        <taxon>Gnathifera</taxon>
        <taxon>Rotifera</taxon>
        <taxon>Eurotatoria</taxon>
        <taxon>Bdelloidea</taxon>
        <taxon>Philodinida</taxon>
        <taxon>Philodinidae</taxon>
        <taxon>Rotaria</taxon>
    </lineage>
</organism>
<feature type="compositionally biased region" description="Polar residues" evidence="1">
    <location>
        <begin position="1"/>
        <end position="10"/>
    </location>
</feature>
<sequence>MNSHLLTDNNEPNHHDDSLSNDQSKHLRLSSRSSSAKEYSFIPVESTSIDDLQIPPVVSNSMNFSYHKDMASHSRQTNSFVLFRLNQQQIEVERTISLIGKNDYLTDCSKII</sequence>
<proteinExistence type="predicted"/>
<dbReference type="EMBL" id="CAJNOL010000276">
    <property type="protein sequence ID" value="CAF0978962.1"/>
    <property type="molecule type" value="Genomic_DNA"/>
</dbReference>
<dbReference type="AlphaFoldDB" id="A0A814BBD9"/>
<keyword evidence="5" id="KW-1185">Reference proteome</keyword>
<feature type="region of interest" description="Disordered" evidence="1">
    <location>
        <begin position="1"/>
        <end position="38"/>
    </location>
</feature>
<evidence type="ECO:0000313" key="2">
    <source>
        <dbReference type="EMBL" id="CAF0927073.1"/>
    </source>
</evidence>
<evidence type="ECO:0000313" key="4">
    <source>
        <dbReference type="Proteomes" id="UP000663854"/>
    </source>
</evidence>
<dbReference type="EMBL" id="CAJNOH010000175">
    <property type="protein sequence ID" value="CAF0927073.1"/>
    <property type="molecule type" value="Genomic_DNA"/>
</dbReference>
<protein>
    <submittedName>
        <fullName evidence="2">Uncharacterized protein</fullName>
    </submittedName>
</protein>
<name>A0A814BBD9_9BILA</name>
<evidence type="ECO:0000256" key="1">
    <source>
        <dbReference type="SAM" id="MobiDB-lite"/>
    </source>
</evidence>